<sequence length="184" mass="21254">MLWLRRELYDDGEFFKVPDAWAAICEESETWKLKTYRTELLEDYKRKAGIVVLGDYVTLSADERLWENARRGCKLSNYILAHEIGHLTLDHHAKGAITKNFQLFSGPNGMSNVPPTVEELEANLAAVFFQCGVALKDRQIDAVQLAHRAFSDVHYVKKAQRIVQLDVFQQELRRPRPKVERVIL</sequence>
<keyword evidence="2" id="KW-1185">Reference proteome</keyword>
<accession>A0A1M6XH75</accession>
<evidence type="ECO:0008006" key="3">
    <source>
        <dbReference type="Google" id="ProtNLM"/>
    </source>
</evidence>
<protein>
    <recommendedName>
        <fullName evidence="3">IrrE N-terminal-like domain-containing protein</fullName>
    </recommendedName>
</protein>
<dbReference type="EMBL" id="FRBR01000001">
    <property type="protein sequence ID" value="SHL05370.1"/>
    <property type="molecule type" value="Genomic_DNA"/>
</dbReference>
<dbReference type="Proteomes" id="UP000183974">
    <property type="component" value="Unassembled WGS sequence"/>
</dbReference>
<dbReference type="RefSeq" id="WP_073032163.1">
    <property type="nucleotide sequence ID" value="NZ_BMLR01000001.1"/>
</dbReference>
<proteinExistence type="predicted"/>
<evidence type="ECO:0000313" key="2">
    <source>
        <dbReference type="Proteomes" id="UP000183974"/>
    </source>
</evidence>
<gene>
    <name evidence="1" type="ORF">SAMN05444398_101427</name>
</gene>
<dbReference type="AlphaFoldDB" id="A0A1M6XH75"/>
<dbReference type="OrthoDB" id="7743499at2"/>
<evidence type="ECO:0000313" key="1">
    <source>
        <dbReference type="EMBL" id="SHL05370.1"/>
    </source>
</evidence>
<organism evidence="1 2">
    <name type="scientific">Roseovarius pacificus</name>
    <dbReference type="NCBI Taxonomy" id="337701"/>
    <lineage>
        <taxon>Bacteria</taxon>
        <taxon>Pseudomonadati</taxon>
        <taxon>Pseudomonadota</taxon>
        <taxon>Alphaproteobacteria</taxon>
        <taxon>Rhodobacterales</taxon>
        <taxon>Roseobacteraceae</taxon>
        <taxon>Roseovarius</taxon>
    </lineage>
</organism>
<reference evidence="1 2" key="1">
    <citation type="submission" date="2016-11" db="EMBL/GenBank/DDBJ databases">
        <authorList>
            <person name="Jaros S."/>
            <person name="Januszkiewicz K."/>
            <person name="Wedrychowicz H."/>
        </authorList>
    </citation>
    <scope>NUCLEOTIDE SEQUENCE [LARGE SCALE GENOMIC DNA]</scope>
    <source>
        <strain evidence="1 2">DSM 29589</strain>
    </source>
</reference>
<name>A0A1M6XH75_9RHOB</name>